<dbReference type="AlphaFoldDB" id="A0A841K6B0"/>
<comment type="caution">
    <text evidence="1">The sequence shown here is derived from an EMBL/GenBank/DDBJ whole genome shotgun (WGS) entry which is preliminary data.</text>
</comment>
<dbReference type="Proteomes" id="UP000538666">
    <property type="component" value="Unassembled WGS sequence"/>
</dbReference>
<accession>A0A841K6B0</accession>
<dbReference type="OrthoDB" id="115567at2"/>
<protein>
    <submittedName>
        <fullName evidence="1">Uncharacterized protein</fullName>
    </submittedName>
</protein>
<evidence type="ECO:0000313" key="2">
    <source>
        <dbReference type="Proteomes" id="UP000538666"/>
    </source>
</evidence>
<evidence type="ECO:0000313" key="1">
    <source>
        <dbReference type="EMBL" id="MBB6145804.1"/>
    </source>
</evidence>
<proteinExistence type="predicted"/>
<reference evidence="1 2" key="1">
    <citation type="submission" date="2020-08" db="EMBL/GenBank/DDBJ databases">
        <title>Genomic Encyclopedia of Type Strains, Phase IV (KMG-IV): sequencing the most valuable type-strain genomes for metagenomic binning, comparative biology and taxonomic classification.</title>
        <authorList>
            <person name="Goeker M."/>
        </authorList>
    </citation>
    <scope>NUCLEOTIDE SEQUENCE [LARGE SCALE GENOMIC DNA]</scope>
    <source>
        <strain evidence="1 2">DSM 103733</strain>
    </source>
</reference>
<gene>
    <name evidence="1" type="ORF">HNQ77_003765</name>
</gene>
<keyword evidence="2" id="KW-1185">Reference proteome</keyword>
<dbReference type="RefSeq" id="WP_050060831.1">
    <property type="nucleotide sequence ID" value="NZ_JACHEK010000007.1"/>
</dbReference>
<name>A0A841K6B0_9BACT</name>
<sequence length="190" mass="21139">MMASSFIHPDFPHHWTAEILPQRPLILPKRQFVYPRQAEEVERGALEVLVRPAEGEPFLATCALGFADPAAPSGIWSCPNPEWVCAVSGGYAYLIDTTLPEHFAQIEYRPVLEVRGLPEQRLLLFVGHHSLLAWGEHGKAWQTTRLSSEGVTVTDIEGDVLRGMGWDLMSDADVPFAIDLRTGERVDPSP</sequence>
<dbReference type="EMBL" id="JACHEK010000007">
    <property type="protein sequence ID" value="MBB6145804.1"/>
    <property type="molecule type" value="Genomic_DNA"/>
</dbReference>
<organism evidence="1 2">
    <name type="scientific">Silvibacterium bohemicum</name>
    <dbReference type="NCBI Taxonomy" id="1577686"/>
    <lineage>
        <taxon>Bacteria</taxon>
        <taxon>Pseudomonadati</taxon>
        <taxon>Acidobacteriota</taxon>
        <taxon>Terriglobia</taxon>
        <taxon>Terriglobales</taxon>
        <taxon>Acidobacteriaceae</taxon>
        <taxon>Silvibacterium</taxon>
    </lineage>
</organism>